<evidence type="ECO:0008006" key="3">
    <source>
        <dbReference type="Google" id="ProtNLM"/>
    </source>
</evidence>
<dbReference type="Proteomes" id="UP000319257">
    <property type="component" value="Unassembled WGS sequence"/>
</dbReference>
<dbReference type="AlphaFoldDB" id="A0A507AQN5"/>
<name>A0A507AQN5_9PEZI</name>
<dbReference type="GeneID" id="41978339"/>
<protein>
    <recommendedName>
        <fullName evidence="3">JmjC domain-containing protein</fullName>
    </recommendedName>
</protein>
<dbReference type="STRING" id="1093900.A0A507AQN5"/>
<evidence type="ECO:0000313" key="2">
    <source>
        <dbReference type="Proteomes" id="UP000319257"/>
    </source>
</evidence>
<reference evidence="1 2" key="1">
    <citation type="submission" date="2019-06" db="EMBL/GenBank/DDBJ databases">
        <title>Draft genome sequence of the filamentous fungus Phialemoniopsis curvata isolated from diesel fuel.</title>
        <authorList>
            <person name="Varaljay V.A."/>
            <person name="Lyon W.J."/>
            <person name="Crouch A.L."/>
            <person name="Drake C.E."/>
            <person name="Hollomon J.M."/>
            <person name="Nadeau L.J."/>
            <person name="Nunn H.S."/>
            <person name="Stevenson B.S."/>
            <person name="Bojanowski C.L."/>
            <person name="Crookes-Goodson W.J."/>
        </authorList>
    </citation>
    <scope>NUCLEOTIDE SEQUENCE [LARGE SCALE GENOMIC DNA]</scope>
    <source>
        <strain evidence="1 2">D216</strain>
    </source>
</reference>
<organism evidence="1 2">
    <name type="scientific">Thyridium curvatum</name>
    <dbReference type="NCBI Taxonomy" id="1093900"/>
    <lineage>
        <taxon>Eukaryota</taxon>
        <taxon>Fungi</taxon>
        <taxon>Dikarya</taxon>
        <taxon>Ascomycota</taxon>
        <taxon>Pezizomycotina</taxon>
        <taxon>Sordariomycetes</taxon>
        <taxon>Sordariomycetidae</taxon>
        <taxon>Thyridiales</taxon>
        <taxon>Thyridiaceae</taxon>
        <taxon>Thyridium</taxon>
    </lineage>
</organism>
<evidence type="ECO:0000313" key="1">
    <source>
        <dbReference type="EMBL" id="TPX07189.1"/>
    </source>
</evidence>
<dbReference type="InParanoid" id="A0A507AQN5"/>
<proteinExistence type="predicted"/>
<dbReference type="SUPFAM" id="SSF51197">
    <property type="entry name" value="Clavaminate synthase-like"/>
    <property type="match status" value="1"/>
</dbReference>
<gene>
    <name evidence="1" type="ORF">E0L32_010892</name>
</gene>
<sequence>MAQARRYLERGHPPKIPILVPPDLNPHRSEDRWTLEGFLSVIRTRGSIDVPVVDKRDDSRHDEGYFLHPRRMDARGAVERFEGPDAEPINMININGLIKDNPVPPCLQDLKDYAVIQRVQADNGKLEGGGAPLMARDLTDSLRFHLLAHHNVFHLPHIDRHGVITSVFTDTGNKLWPLWPGQEDDRLKDWAAQMSSSSSSPSEVPRGPVVALHLPPGSLLVQPAGTINAPVTRGKTVMTGTMHLQARAVEASLRQTVLQVKNPSATNKPMAAEYRPRMRQIVGPFNE</sequence>
<comment type="caution">
    <text evidence="1">The sequence shown here is derived from an EMBL/GenBank/DDBJ whole genome shotgun (WGS) entry which is preliminary data.</text>
</comment>
<dbReference type="EMBL" id="SKBQ01000093">
    <property type="protein sequence ID" value="TPX07189.1"/>
    <property type="molecule type" value="Genomic_DNA"/>
</dbReference>
<dbReference type="OrthoDB" id="4161428at2759"/>
<keyword evidence="2" id="KW-1185">Reference proteome</keyword>
<accession>A0A507AQN5</accession>
<dbReference type="RefSeq" id="XP_030988900.1">
    <property type="nucleotide sequence ID" value="XM_031133560.1"/>
</dbReference>